<feature type="compositionally biased region" description="Basic residues" evidence="8">
    <location>
        <begin position="148"/>
        <end position="163"/>
    </location>
</feature>
<feature type="compositionally biased region" description="Low complexity" evidence="8">
    <location>
        <begin position="2028"/>
        <end position="2046"/>
    </location>
</feature>
<dbReference type="FunFam" id="3.40.50.10810:FF:000016">
    <property type="entry name" value="Chromatin structure-remodeling complex protein SYD"/>
    <property type="match status" value="1"/>
</dbReference>
<feature type="region of interest" description="Disordered" evidence="8">
    <location>
        <begin position="3462"/>
        <end position="3484"/>
    </location>
</feature>
<feature type="region of interest" description="Disordered" evidence="8">
    <location>
        <begin position="82"/>
        <end position="187"/>
    </location>
</feature>
<dbReference type="GO" id="GO:0016787">
    <property type="term" value="F:hydrolase activity"/>
    <property type="evidence" value="ECO:0007669"/>
    <property type="project" value="UniProtKB-KW"/>
</dbReference>
<dbReference type="EMBL" id="JAUIZM010000001">
    <property type="protein sequence ID" value="KAK1405259.1"/>
    <property type="molecule type" value="Genomic_DNA"/>
</dbReference>
<dbReference type="InterPro" id="IPR014012">
    <property type="entry name" value="HSA_dom"/>
</dbReference>
<dbReference type="PROSITE" id="PS51204">
    <property type="entry name" value="HSA"/>
    <property type="match status" value="1"/>
</dbReference>
<keyword evidence="7" id="KW-0175">Coiled coil</keyword>
<dbReference type="PROSITE" id="PS51194">
    <property type="entry name" value="HELICASE_CTER"/>
    <property type="match status" value="1"/>
</dbReference>
<dbReference type="Pfam" id="PF14619">
    <property type="entry name" value="SnAC"/>
    <property type="match status" value="1"/>
</dbReference>
<feature type="region of interest" description="Disordered" evidence="8">
    <location>
        <begin position="1834"/>
        <end position="1921"/>
    </location>
</feature>
<accession>A0AAD8NCX9</accession>
<feature type="compositionally biased region" description="Polar residues" evidence="8">
    <location>
        <begin position="2304"/>
        <end position="2322"/>
    </location>
</feature>
<evidence type="ECO:0000256" key="5">
    <source>
        <dbReference type="ARBA" id="ARBA00022840"/>
    </source>
</evidence>
<dbReference type="FunFam" id="3.40.50.300:FF:000871">
    <property type="entry name" value="Chromatin structure-remodeling complex protein SYD"/>
    <property type="match status" value="1"/>
</dbReference>
<dbReference type="InterPro" id="IPR049730">
    <property type="entry name" value="SNF2/RAD54-like_C"/>
</dbReference>
<keyword evidence="2" id="KW-0547">Nucleotide-binding</keyword>
<feature type="domain" description="Helicase C-terminal" evidence="10">
    <location>
        <begin position="1355"/>
        <end position="1501"/>
    </location>
</feature>
<feature type="region of interest" description="Disordered" evidence="8">
    <location>
        <begin position="2210"/>
        <end position="2241"/>
    </location>
</feature>
<feature type="compositionally biased region" description="Basic and acidic residues" evidence="8">
    <location>
        <begin position="3475"/>
        <end position="3484"/>
    </location>
</feature>
<evidence type="ECO:0000259" key="9">
    <source>
        <dbReference type="PROSITE" id="PS51192"/>
    </source>
</evidence>
<feature type="coiled-coil region" evidence="7">
    <location>
        <begin position="838"/>
        <end position="865"/>
    </location>
</feature>
<feature type="region of interest" description="Disordered" evidence="8">
    <location>
        <begin position="233"/>
        <end position="267"/>
    </location>
</feature>
<feature type="compositionally biased region" description="Polar residues" evidence="8">
    <location>
        <begin position="1732"/>
        <end position="1778"/>
    </location>
</feature>
<evidence type="ECO:0000256" key="8">
    <source>
        <dbReference type="SAM" id="MobiDB-lite"/>
    </source>
</evidence>
<evidence type="ECO:0000313" key="12">
    <source>
        <dbReference type="EMBL" id="KAK1405259.1"/>
    </source>
</evidence>
<dbReference type="SMART" id="SM00487">
    <property type="entry name" value="DEXDc"/>
    <property type="match status" value="1"/>
</dbReference>
<feature type="compositionally biased region" description="Basic and acidic residues" evidence="8">
    <location>
        <begin position="131"/>
        <end position="147"/>
    </location>
</feature>
<evidence type="ECO:0000256" key="2">
    <source>
        <dbReference type="ARBA" id="ARBA00022741"/>
    </source>
</evidence>
<evidence type="ECO:0000259" key="11">
    <source>
        <dbReference type="PROSITE" id="PS51204"/>
    </source>
</evidence>
<dbReference type="InterPro" id="IPR029295">
    <property type="entry name" value="SnAC"/>
</dbReference>
<dbReference type="GO" id="GO:0005634">
    <property type="term" value="C:nucleus"/>
    <property type="evidence" value="ECO:0007669"/>
    <property type="project" value="UniProtKB-SubCell"/>
</dbReference>
<feature type="compositionally biased region" description="Polar residues" evidence="8">
    <location>
        <begin position="2224"/>
        <end position="2241"/>
    </location>
</feature>
<dbReference type="CDD" id="cd18793">
    <property type="entry name" value="SF2_C_SNF"/>
    <property type="match status" value="1"/>
</dbReference>
<feature type="region of interest" description="Disordered" evidence="8">
    <location>
        <begin position="555"/>
        <end position="578"/>
    </location>
</feature>
<dbReference type="Pfam" id="PF00176">
    <property type="entry name" value="SNF2-rel_dom"/>
    <property type="match status" value="1"/>
</dbReference>
<proteinExistence type="predicted"/>
<dbReference type="InterPro" id="IPR001650">
    <property type="entry name" value="Helicase_C-like"/>
</dbReference>
<dbReference type="SMART" id="SM00490">
    <property type="entry name" value="HELICc"/>
    <property type="match status" value="1"/>
</dbReference>
<feature type="compositionally biased region" description="Polar residues" evidence="8">
    <location>
        <begin position="246"/>
        <end position="257"/>
    </location>
</feature>
<dbReference type="InterPro" id="IPR027417">
    <property type="entry name" value="P-loop_NTPase"/>
</dbReference>
<keyword evidence="13" id="KW-1185">Reference proteome</keyword>
<feature type="compositionally biased region" description="Polar residues" evidence="8">
    <location>
        <begin position="2717"/>
        <end position="2738"/>
    </location>
</feature>
<feature type="region of interest" description="Disordered" evidence="8">
    <location>
        <begin position="2987"/>
        <end position="3029"/>
    </location>
</feature>
<dbReference type="CDD" id="cd17996">
    <property type="entry name" value="DEXHc_SMARCA2_SMARCA4"/>
    <property type="match status" value="1"/>
</dbReference>
<dbReference type="GO" id="GO:0004386">
    <property type="term" value="F:helicase activity"/>
    <property type="evidence" value="ECO:0007669"/>
    <property type="project" value="UniProtKB-KW"/>
</dbReference>
<feature type="compositionally biased region" description="Polar residues" evidence="8">
    <location>
        <begin position="2014"/>
        <end position="2027"/>
    </location>
</feature>
<keyword evidence="4" id="KW-0347">Helicase</keyword>
<keyword evidence="6" id="KW-0539">Nucleus</keyword>
<reference evidence="12" key="2">
    <citation type="submission" date="2023-05" db="EMBL/GenBank/DDBJ databases">
        <authorList>
            <person name="Schelkunov M.I."/>
        </authorList>
    </citation>
    <scope>NUCLEOTIDE SEQUENCE</scope>
    <source>
        <strain evidence="12">Hsosn_3</strain>
        <tissue evidence="12">Leaf</tissue>
    </source>
</reference>
<feature type="compositionally biased region" description="Polar residues" evidence="8">
    <location>
        <begin position="82"/>
        <end position="95"/>
    </location>
</feature>
<dbReference type="PANTHER" id="PTHR10799">
    <property type="entry name" value="SNF2/RAD54 HELICASE FAMILY"/>
    <property type="match status" value="1"/>
</dbReference>
<dbReference type="PROSITE" id="PS51192">
    <property type="entry name" value="HELICASE_ATP_BIND_1"/>
    <property type="match status" value="1"/>
</dbReference>
<sequence>MAAPPNVEMEAAKFLHKLIQESKDEPTKLATKLHVILQHMRSSGKENSMPYQVISRAMETVINQHGLDMDALTSSRVPLTTGTQVADSASSQFASNRPPVGPTGHDIYQGSISHLNSKSLDHESPSSFDTRSAKSHSEERHDSPKWEKAKKKDNKKGGSKRKKADPPSNSESQFGNIQPLESSTFSSGMDKAATKMDQPRNISIQASEHGQFNNVVQSSSMMEHNTMRSALRAKQEIQHQAEKSLDSTNISNSLSRTPHSRHPEEIEVSSAHNALSRQGVSLPVAHDLNTRGTWNQTKMGTPFEKSQVPKFSFNSGGNTYDASSLGPKMNKDRNMEPFSSVSSFDLPSDKGAFGKALEYEGGSIHTSGNDSSLVQGGMLNNVTEMPVLRSTGKLPVSQSPSAPIMPFKEQHLKQLRAQCLVYLAFRNGLKPKKLHLDFALGNFFPKEEGPSKDMIEQKGKEQLFDGPSNTSDVPAPYGRLENLRDSDNLRLDPSSVGMLADVKLTKGEYMNMPGEKNGMPSGLADYGEENRQIMMARRKVDSEMQTGEIVQSQLSVKGVHPDGFSSRSSPHNNHKDDLDNRHQQVRSIDQASSVMGIGHQLQTEVTGQSGNSCDEEASNLSLQNLAALNESVPERKDNAPNQSYSLADRNFQGSRPADAYLPSFPSSAHWKPLSRPDGGNVMVSPDDSKISHKNYSGSIGSIRVPSDNSLLNGNPFLVGDTVHEEEDVSVATDFPPSPKYTTTEKWIIDQQKRKLLTDKTWALKQQRTQQRITACSDKLKDNVSSSEDISAKTRSVIELKKLQLLELQRRLRKDILNDFFRPIASDMDRLKSIKKHRIGRRSKQLEKYEQKMKEERQKRFRERQKEFFSEIEIHKERLEDVFKMRRERWKGFNRSVREFHKRKERIHREKIDRIQREKINLLKINDVEGYLRMVQDAKSDRVKQLLKETEKYLQKLGSKLRDAKAMNRCFETDMDDTRSAGVMEKNDMITDNEDETDQAKHYLESNEKYYLMAHSIKENVAEQPSCLVGGKLREYQMNGLRWLVSLYNNHLNGILADEMGLGKTVQVISLICYLMENKNDRGPFLVVVPSSVLPGWDSEINFWAPSINKIVYSGPPEERRRLFKERIVPQKFNVLLTTYEYLMNKHDRPKLSKIHWHYVIIDEGHRIKNASCKLNADLKLYHSSHRLLLTGTPLQNNLEELWALLNFLLPNIFNSSEDFSQWFNKPFESNGDSSPDEALLSEEENLLIINRLHQVLRPFVLRRLKHKVENELPEKIERLVRCEASAYQTLLMKRVEDNLGALGTSKARSVHNSVMELRNICNHPYLSQLHSEEVHDYIPKHYLPNIVRLCGKLEMLDRILPKLKATDHRVLLFSTMTRLLDVMEDYLYWKQYKYLRLDGHTSGGDRGALIDQYNKPDSPYFIFLLSIRAGGVGVNLQAADTVIIFDTDWNPQVDLQAQARAHRIGQKREVLVLRFETVQTVEEQVRAAAEHKLGVANQSITAGFFDNNTSAEDRREYLESLLRESKKEEAAPVLHDDAVNDLIARSESEIDIFESIDKRRQEEEMAAWKLALGGRANSSELVQTLPSRLVAAEELKAFSEAMKIYDVPSAVNVSNIGGIKRKSGYLGGLDTQHYGRGKRAREVRSYEEQWTEDEFEKLCQAESPHSPKMKDEVKEMNLPIVTSENSDVDVKAEMMVPSEQPTQPPLAQSAQPTLVQSMQPSVVQSMQPLVNTTEPPLLHSTQSSVAQSGPLQQAAQSPTQAAYPSVSQAGHTPIMQPTQHRKDTAPKRGRGRPKRAAQISPSHVAVPSLSGTGNISMGSQTGTISNSFVEAGRDHVPTSAAGNSLGTSQQSGGIDTSQALSTLPSASPILQPTLVPCPIPVPDKRRGRKGQSGVETPRRRGRKSIVEASTTPVLSPSRGTENLSMVSRGEIVFSLPAASVPAGPPVKCVDKETSSISTVPVILPSEKIKPQDVQVSSSCILSNPSVPAVTSVGTSIPEQNVPFAPLPPEAQAESVGTDTSSQQNPRLSSVTSVPQSISPSQVVSKQVKGRGSKTPSENETPRRRGRKQIAASTAVPGGSGGQELTSTEPPQKKSRVSSGKTAVASRRKQQCETQNLVNVTQAEASEVHTSDSVVGPASSDMTDRPYKSEENIQATSSTVALEVAVRSPSKEFANVKLSQLDMPVSGDGTLLTKIEASQSGVELVGTELCKSPTKNVDPPIEVTGDTQSSEYQSPRSESLPLTQSTLQALGTAQLSGIGIFDVQTKEESGGKVEEITNASLGATQTDTFSVISEIQNLESRKVSARSNTEKSSATGSSGDRSNLASSIMVADQAPYAGPKNDVSVQDVVDTDKFTKESSEGKDAIQHVSEKSINTKGSMAHITKKAVSYVECNVMEADNAMVETGESILSDEVDTSLDETGHVPVGSCGANRNSEITEDAKNVAAGDADCSAGLVEAVVQYEAKNSLGTIEHERKEDTAEMENKDLDLQTYPIVDSSGQNVAELGTKKIGVPHQSPEEEGALTGCTEDNKKGGKNVAELVTENIGEPHRTPEEECPYQSVENIQATISTVALEAAVRSPSEEFANVKVSQLDMPVSGDGTLLTKIEASRSGVELVGTELCKSPIKNVDPPIEVIGDAQSSEYQSPRSESLPLTQSTLQALRTAPHSGNGTFDVQTEESGGKVEEITNASLGASETDTFTDISEIQNLESRKFSALSNLERSGTASSGDTSNLASSTLETDQAPAAVSVRSPFEKKCGEKLEEVPQVNKFESPKIDVSVQDVADTNESLGREDAIQYVSEMSVNKKNCNVVEADDIMVETRESLHSYEVGPSLDGTGHVPIGSSGDNKNSENISDAVNVESGDAESSRGLLVEKIIPGKNVRMSDPWGLTGCSGEEPERTVEAVVAPECNTETHAAKEKSEAEVQYEAKDSLGTIKHERKEDTAEMENKDVDLQTNLIVHCSGENVAELGTGKIGEPFQNPEEVDALTGCTQDNKKGGENVAERGSEKIGEPHQIPEEEGPNQSEENIKATSSTLALEVAVGSPSQEFANVKVSQLDLPVSGDGTLMTKVEASQSCVEPVGTELCELPMKNVVEVTGDTQSLECQSPRSESLPLTQSTFQALETAPLSGIGIFDVQTMEESGGKVEEITNASLGATQTDTVTDISEIQNLESRKVSVPSNMETSSAAEFSGDTSNLALSPLETDQALYANVADTDKFTEESVGGKDAIQHVSEKSVNTEDSVVHISTRAVGIVGSNVMEADDATVETKESIHSYEVGASLDETGHVPIGSCGANRNSEIVADVINVAAGDADCSGELVAEKIPLEDARISDPCSLTGCSGEEPERTVEAAVAPEYNTEIYAAKEKSEAEVHYEAKDLLGTVEHGKKGDTGEMENNDMDLQTNPIVSSGENVAGLGTKKIGELHQYPEEEGAMTGYTEDNKQGGESVTVLTEETKKDELMHEMGSEVQPSTGVGEGQEDLHIEHVAE</sequence>
<feature type="compositionally biased region" description="Polar residues" evidence="8">
    <location>
        <begin position="1809"/>
        <end position="1822"/>
    </location>
</feature>
<dbReference type="InterPro" id="IPR000330">
    <property type="entry name" value="SNF2_N"/>
</dbReference>
<feature type="region of interest" description="Disordered" evidence="8">
    <location>
        <begin position="2299"/>
        <end position="2322"/>
    </location>
</feature>
<keyword evidence="5" id="KW-0067">ATP-binding</keyword>
<feature type="compositionally biased region" description="Polar residues" evidence="8">
    <location>
        <begin position="1907"/>
        <end position="1921"/>
    </location>
</feature>
<feature type="compositionally biased region" description="Polar residues" evidence="8">
    <location>
        <begin position="1840"/>
        <end position="1870"/>
    </location>
</feature>
<feature type="compositionally biased region" description="Polar residues" evidence="8">
    <location>
        <begin position="167"/>
        <end position="187"/>
    </location>
</feature>
<reference evidence="12" key="1">
    <citation type="submission" date="2023-02" db="EMBL/GenBank/DDBJ databases">
        <title>Genome of toxic invasive species Heracleum sosnowskyi carries increased number of genes despite the absence of recent whole-genome duplications.</title>
        <authorList>
            <person name="Schelkunov M."/>
            <person name="Shtratnikova V."/>
            <person name="Makarenko M."/>
            <person name="Klepikova A."/>
            <person name="Omelchenko D."/>
            <person name="Novikova G."/>
            <person name="Obukhova E."/>
            <person name="Bogdanov V."/>
            <person name="Penin A."/>
            <person name="Logacheva M."/>
        </authorList>
    </citation>
    <scope>NUCLEOTIDE SEQUENCE</scope>
    <source>
        <strain evidence="12">Hsosn_3</strain>
        <tissue evidence="12">Leaf</tissue>
    </source>
</reference>
<dbReference type="Pfam" id="PF00271">
    <property type="entry name" value="Helicase_C"/>
    <property type="match status" value="1"/>
</dbReference>
<feature type="region of interest" description="Disordered" evidence="8">
    <location>
        <begin position="1999"/>
        <end position="2110"/>
    </location>
</feature>
<dbReference type="Gene3D" id="3.40.50.300">
    <property type="entry name" value="P-loop containing nucleotide triphosphate hydrolases"/>
    <property type="match status" value="1"/>
</dbReference>
<evidence type="ECO:0000259" key="10">
    <source>
        <dbReference type="PROSITE" id="PS51194"/>
    </source>
</evidence>
<feature type="region of interest" description="Disordered" evidence="8">
    <location>
        <begin position="1695"/>
        <end position="1715"/>
    </location>
</feature>
<dbReference type="InterPro" id="IPR038718">
    <property type="entry name" value="SNF2-like_sf"/>
</dbReference>
<evidence type="ECO:0000256" key="4">
    <source>
        <dbReference type="ARBA" id="ARBA00022806"/>
    </source>
</evidence>
<feature type="region of interest" description="Disordered" evidence="8">
    <location>
        <begin position="2826"/>
        <end position="2851"/>
    </location>
</feature>
<feature type="compositionally biased region" description="Basic and acidic residues" evidence="8">
    <location>
        <begin position="2991"/>
        <end position="3014"/>
    </location>
</feature>
<feature type="region of interest" description="Disordered" evidence="8">
    <location>
        <begin position="3380"/>
        <end position="3409"/>
    </location>
</feature>
<feature type="region of interest" description="Disordered" evidence="8">
    <location>
        <begin position="295"/>
        <end position="315"/>
    </location>
</feature>
<evidence type="ECO:0000256" key="1">
    <source>
        <dbReference type="ARBA" id="ARBA00004123"/>
    </source>
</evidence>
<dbReference type="SMART" id="SM01314">
    <property type="entry name" value="SnAC"/>
    <property type="match status" value="1"/>
</dbReference>
<feature type="region of interest" description="Disordered" evidence="8">
    <location>
        <begin position="2717"/>
        <end position="2748"/>
    </location>
</feature>
<keyword evidence="3" id="KW-0378">Hydrolase</keyword>
<dbReference type="InterPro" id="IPR014001">
    <property type="entry name" value="Helicase_ATP-bd"/>
</dbReference>
<feature type="domain" description="Helicase ATP-binding" evidence="9">
    <location>
        <begin position="1044"/>
        <end position="1211"/>
    </location>
</feature>
<feature type="compositionally biased region" description="Basic and acidic residues" evidence="8">
    <location>
        <begin position="233"/>
        <end position="245"/>
    </location>
</feature>
<feature type="region of interest" description="Disordered" evidence="8">
    <location>
        <begin position="462"/>
        <end position="489"/>
    </location>
</feature>
<feature type="compositionally biased region" description="Polar residues" evidence="8">
    <location>
        <begin position="1699"/>
        <end position="1714"/>
    </location>
</feature>
<feature type="compositionally biased region" description="Polar residues" evidence="8">
    <location>
        <begin position="2842"/>
        <end position="2851"/>
    </location>
</feature>
<feature type="compositionally biased region" description="Polar residues" evidence="8">
    <location>
        <begin position="3395"/>
        <end position="3407"/>
    </location>
</feature>
<dbReference type="GO" id="GO:0042393">
    <property type="term" value="F:histone binding"/>
    <property type="evidence" value="ECO:0007669"/>
    <property type="project" value="InterPro"/>
</dbReference>
<dbReference type="GO" id="GO:0005524">
    <property type="term" value="F:ATP binding"/>
    <property type="evidence" value="ECO:0007669"/>
    <property type="project" value="UniProtKB-KW"/>
</dbReference>
<evidence type="ECO:0000313" key="13">
    <source>
        <dbReference type="Proteomes" id="UP001237642"/>
    </source>
</evidence>
<dbReference type="Gene3D" id="3.40.50.10810">
    <property type="entry name" value="Tandem AAA-ATPase domain"/>
    <property type="match status" value="1"/>
</dbReference>
<feature type="compositionally biased region" description="Polar residues" evidence="8">
    <location>
        <begin position="3019"/>
        <end position="3029"/>
    </location>
</feature>
<feature type="region of interest" description="Disordered" evidence="8">
    <location>
        <begin position="1732"/>
        <end position="1822"/>
    </location>
</feature>
<name>A0AAD8NCX9_9APIA</name>
<evidence type="ECO:0008006" key="14">
    <source>
        <dbReference type="Google" id="ProtNLM"/>
    </source>
</evidence>
<organism evidence="12 13">
    <name type="scientific">Heracleum sosnowskyi</name>
    <dbReference type="NCBI Taxonomy" id="360622"/>
    <lineage>
        <taxon>Eukaryota</taxon>
        <taxon>Viridiplantae</taxon>
        <taxon>Streptophyta</taxon>
        <taxon>Embryophyta</taxon>
        <taxon>Tracheophyta</taxon>
        <taxon>Spermatophyta</taxon>
        <taxon>Magnoliopsida</taxon>
        <taxon>eudicotyledons</taxon>
        <taxon>Gunneridae</taxon>
        <taxon>Pentapetalae</taxon>
        <taxon>asterids</taxon>
        <taxon>campanulids</taxon>
        <taxon>Apiales</taxon>
        <taxon>Apiaceae</taxon>
        <taxon>Apioideae</taxon>
        <taxon>apioid superclade</taxon>
        <taxon>Tordylieae</taxon>
        <taxon>Tordyliinae</taxon>
        <taxon>Heracleum</taxon>
    </lineage>
</organism>
<protein>
    <recommendedName>
        <fullName evidence="14">Chromatin structure-remodeling complex protein SYD-like</fullName>
    </recommendedName>
</protein>
<evidence type="ECO:0000256" key="7">
    <source>
        <dbReference type="SAM" id="Coils"/>
    </source>
</evidence>
<comment type="caution">
    <text evidence="12">The sequence shown here is derived from an EMBL/GenBank/DDBJ whole genome shotgun (WGS) entry which is preliminary data.</text>
</comment>
<feature type="domain" description="HSA" evidence="11">
    <location>
        <begin position="850"/>
        <end position="924"/>
    </location>
</feature>
<comment type="subcellular location">
    <subcellularLocation>
        <location evidence="1">Nucleus</location>
    </subcellularLocation>
</comment>
<gene>
    <name evidence="12" type="ORF">POM88_004864</name>
</gene>
<evidence type="ECO:0000256" key="6">
    <source>
        <dbReference type="ARBA" id="ARBA00023242"/>
    </source>
</evidence>
<evidence type="ECO:0000256" key="3">
    <source>
        <dbReference type="ARBA" id="ARBA00022801"/>
    </source>
</evidence>
<dbReference type="SUPFAM" id="SSF52540">
    <property type="entry name" value="P-loop containing nucleoside triphosphate hydrolases"/>
    <property type="match status" value="2"/>
</dbReference>
<dbReference type="Proteomes" id="UP001237642">
    <property type="component" value="Unassembled WGS sequence"/>
</dbReference>